<evidence type="ECO:0000313" key="3">
    <source>
        <dbReference type="EMBL" id="MFD1951573.1"/>
    </source>
</evidence>
<dbReference type="EMBL" id="JBHUGS010000003">
    <property type="protein sequence ID" value="MFD1951573.1"/>
    <property type="molecule type" value="Genomic_DNA"/>
</dbReference>
<comment type="similarity">
    <text evidence="1">Belongs to the short-chain dehydrogenases/reductases (SDR) family.</text>
</comment>
<dbReference type="CDD" id="cd05233">
    <property type="entry name" value="SDR_c"/>
    <property type="match status" value="1"/>
</dbReference>
<dbReference type="EC" id="1.-.-.-" evidence="3"/>
<keyword evidence="2 3" id="KW-0560">Oxidoreductase</keyword>
<dbReference type="Gene3D" id="3.40.50.720">
    <property type="entry name" value="NAD(P)-binding Rossmann-like Domain"/>
    <property type="match status" value="1"/>
</dbReference>
<dbReference type="Proteomes" id="UP001597400">
    <property type="component" value="Unassembled WGS sequence"/>
</dbReference>
<dbReference type="InterPro" id="IPR036291">
    <property type="entry name" value="NAD(P)-bd_dom_sf"/>
</dbReference>
<dbReference type="Pfam" id="PF00106">
    <property type="entry name" value="adh_short"/>
    <property type="match status" value="1"/>
</dbReference>
<dbReference type="GO" id="GO:0016491">
    <property type="term" value="F:oxidoreductase activity"/>
    <property type="evidence" value="ECO:0007669"/>
    <property type="project" value="UniProtKB-KW"/>
</dbReference>
<evidence type="ECO:0000313" key="4">
    <source>
        <dbReference type="Proteomes" id="UP001597400"/>
    </source>
</evidence>
<name>A0ABW4TZV8_9SPHN</name>
<dbReference type="RefSeq" id="WP_380930342.1">
    <property type="nucleotide sequence ID" value="NZ_JBHUGS010000003.1"/>
</dbReference>
<keyword evidence="4" id="KW-1185">Reference proteome</keyword>
<dbReference type="SUPFAM" id="SSF51735">
    <property type="entry name" value="NAD(P)-binding Rossmann-fold domains"/>
    <property type="match status" value="1"/>
</dbReference>
<evidence type="ECO:0000256" key="2">
    <source>
        <dbReference type="ARBA" id="ARBA00023002"/>
    </source>
</evidence>
<organism evidence="3 4">
    <name type="scientific">Sphingomonas arantia</name>
    <dbReference type="NCBI Taxonomy" id="1460676"/>
    <lineage>
        <taxon>Bacteria</taxon>
        <taxon>Pseudomonadati</taxon>
        <taxon>Pseudomonadota</taxon>
        <taxon>Alphaproteobacteria</taxon>
        <taxon>Sphingomonadales</taxon>
        <taxon>Sphingomonadaceae</taxon>
        <taxon>Sphingomonas</taxon>
    </lineage>
</organism>
<sequence length="217" mass="22125">MANSIFIVGTGPGIGAATAERFAREGWTIVLGARSRTKLESAAADLQSRGYEAHAVSVDATDARQLHMAIAKADDLAGGLTAVLFNAALVRAQDLFGMSDSEIESDLAVNVAAGMHTIRAAHELFSDRGGIILVTGGGLAVAPHASYASLGAGKAALRNLVQGLAPDLATRGIRIATATIGTLVAPGSQEAADVADIFWGLATSPDAEWEATYPAAS</sequence>
<proteinExistence type="inferred from homology"/>
<dbReference type="PANTHER" id="PTHR43669">
    <property type="entry name" value="5-KETO-D-GLUCONATE 5-REDUCTASE"/>
    <property type="match status" value="1"/>
</dbReference>
<dbReference type="PRINTS" id="PR00081">
    <property type="entry name" value="GDHRDH"/>
</dbReference>
<reference evidence="4" key="1">
    <citation type="journal article" date="2019" name="Int. J. Syst. Evol. Microbiol.">
        <title>The Global Catalogue of Microorganisms (GCM) 10K type strain sequencing project: providing services to taxonomists for standard genome sequencing and annotation.</title>
        <authorList>
            <consortium name="The Broad Institute Genomics Platform"/>
            <consortium name="The Broad Institute Genome Sequencing Center for Infectious Disease"/>
            <person name="Wu L."/>
            <person name="Ma J."/>
        </authorList>
    </citation>
    <scope>NUCLEOTIDE SEQUENCE [LARGE SCALE GENOMIC DNA]</scope>
    <source>
        <strain evidence="4">CGMCC 1.12702</strain>
    </source>
</reference>
<comment type="caution">
    <text evidence="3">The sequence shown here is derived from an EMBL/GenBank/DDBJ whole genome shotgun (WGS) entry which is preliminary data.</text>
</comment>
<accession>A0ABW4TZV8</accession>
<dbReference type="PANTHER" id="PTHR43669:SF3">
    <property type="entry name" value="ALCOHOL DEHYDROGENASE, PUTATIVE (AFU_ORTHOLOGUE AFUA_3G03445)-RELATED"/>
    <property type="match status" value="1"/>
</dbReference>
<gene>
    <name evidence="3" type="ORF">ACFSGX_12435</name>
</gene>
<dbReference type="InterPro" id="IPR002347">
    <property type="entry name" value="SDR_fam"/>
</dbReference>
<evidence type="ECO:0000256" key="1">
    <source>
        <dbReference type="ARBA" id="ARBA00006484"/>
    </source>
</evidence>
<protein>
    <submittedName>
        <fullName evidence="3">SDR family NAD(P)-dependent oxidoreductase</fullName>
        <ecNumber evidence="3">1.-.-.-</ecNumber>
    </submittedName>
</protein>